<name>A0A328ALZ3_9CAUL</name>
<dbReference type="GO" id="GO:0020037">
    <property type="term" value="F:heme binding"/>
    <property type="evidence" value="ECO:0007669"/>
    <property type="project" value="InterPro"/>
</dbReference>
<protein>
    <submittedName>
        <fullName evidence="9">Cytochrome P450</fullName>
    </submittedName>
</protein>
<organism evidence="9 10">
    <name type="scientific">Phenylobacterium soli</name>
    <dbReference type="NCBI Taxonomy" id="2170551"/>
    <lineage>
        <taxon>Bacteria</taxon>
        <taxon>Pseudomonadati</taxon>
        <taxon>Pseudomonadota</taxon>
        <taxon>Alphaproteobacteria</taxon>
        <taxon>Caulobacterales</taxon>
        <taxon>Caulobacteraceae</taxon>
        <taxon>Phenylobacterium</taxon>
    </lineage>
</organism>
<dbReference type="InterPro" id="IPR001128">
    <property type="entry name" value="Cyt_P450"/>
</dbReference>
<comment type="similarity">
    <text evidence="1 8">Belongs to the cytochrome P450 family.</text>
</comment>
<evidence type="ECO:0000256" key="7">
    <source>
        <dbReference type="ARBA" id="ARBA00043906"/>
    </source>
</evidence>
<dbReference type="RefSeq" id="WP_111528766.1">
    <property type="nucleotide sequence ID" value="NZ_JBHRSG010000003.1"/>
</dbReference>
<dbReference type="GO" id="GO:0016705">
    <property type="term" value="F:oxidoreductase activity, acting on paired donors, with incorporation or reduction of molecular oxygen"/>
    <property type="evidence" value="ECO:0007669"/>
    <property type="project" value="InterPro"/>
</dbReference>
<dbReference type="GO" id="GO:0004497">
    <property type="term" value="F:monooxygenase activity"/>
    <property type="evidence" value="ECO:0007669"/>
    <property type="project" value="UniProtKB-KW"/>
</dbReference>
<keyword evidence="3 8" id="KW-0479">Metal-binding</keyword>
<keyword evidence="10" id="KW-1185">Reference proteome</keyword>
<evidence type="ECO:0000313" key="9">
    <source>
        <dbReference type="EMBL" id="RAK55016.1"/>
    </source>
</evidence>
<keyword evidence="5 8" id="KW-0408">Iron</keyword>
<dbReference type="Proteomes" id="UP000249254">
    <property type="component" value="Unassembled WGS sequence"/>
</dbReference>
<dbReference type="PRINTS" id="PR00359">
    <property type="entry name" value="BP450"/>
</dbReference>
<dbReference type="PANTHER" id="PTHR46696">
    <property type="entry name" value="P450, PUTATIVE (EUROFUNG)-RELATED"/>
    <property type="match status" value="1"/>
</dbReference>
<dbReference type="InterPro" id="IPR036396">
    <property type="entry name" value="Cyt_P450_sf"/>
</dbReference>
<comment type="caution">
    <text evidence="9">The sequence shown here is derived from an EMBL/GenBank/DDBJ whole genome shotgun (WGS) entry which is preliminary data.</text>
</comment>
<dbReference type="SUPFAM" id="SSF48264">
    <property type="entry name" value="Cytochrome P450"/>
    <property type="match status" value="1"/>
</dbReference>
<keyword evidence="4 8" id="KW-0560">Oxidoreductase</keyword>
<dbReference type="EMBL" id="QFYQ01000001">
    <property type="protein sequence ID" value="RAK55016.1"/>
    <property type="molecule type" value="Genomic_DNA"/>
</dbReference>
<evidence type="ECO:0000256" key="8">
    <source>
        <dbReference type="RuleBase" id="RU000461"/>
    </source>
</evidence>
<evidence type="ECO:0000256" key="5">
    <source>
        <dbReference type="ARBA" id="ARBA00023004"/>
    </source>
</evidence>
<reference evidence="10" key="1">
    <citation type="submission" date="2018-05" db="EMBL/GenBank/DDBJ databases">
        <authorList>
            <person name="Li X."/>
        </authorList>
    </citation>
    <scope>NUCLEOTIDE SEQUENCE [LARGE SCALE GENOMIC DNA]</scope>
    <source>
        <strain evidence="10">LX32</strain>
    </source>
</reference>
<comment type="function">
    <text evidence="7">Cytochromes P450 are a group of heme-thiolate monooxygenases. They oxidize a variety of structurally unrelated compounds, including steroids, fatty acids, and xenobiotics.</text>
</comment>
<dbReference type="AlphaFoldDB" id="A0A328ALZ3"/>
<dbReference type="PRINTS" id="PR00385">
    <property type="entry name" value="P450"/>
</dbReference>
<dbReference type="FunFam" id="1.10.630.10:FF:000018">
    <property type="entry name" value="Cytochrome P450 monooxygenase"/>
    <property type="match status" value="1"/>
</dbReference>
<keyword evidence="6 8" id="KW-0503">Monooxygenase</keyword>
<dbReference type="InterPro" id="IPR017972">
    <property type="entry name" value="Cyt_P450_CS"/>
</dbReference>
<sequence>MADGNMTLQQARDEAYGQPLDQLDPAQPRLFQADAHWPFFERLRKEDPVHFTADSEFGPYWSVTKYNDIMAVDTNHEVFSSDFMKGGITIGGGNANFDPLPMFIAMDPPKHDVQRKAVSPAVAPPSLAAMAPQIRERAAGILDALPIGEEFDWVDKVSKELTAMTLATLFDAPQADRRKITYWSDVVTAIPTPGGLVETFEQKMEIFGEYQAYFNGLWNQKVNAEPHHDLISMLAHHPATRNMEPREYFGNIVLLTVGGNDTTRNTISGSVYALNKNPDQYKKLRENPALIPSMVSETIRWQTPLAHMRRTAVRDIEFQGKTIREGDKVVMWYVSGNRDDEVIDNPNAYIIDRERPRTHISFGFGIHRCVGNRLAELQLTIIWEEMLKRFPEIVVTGEPKRSFSTFVKGYETLPVIIPTRN</sequence>
<dbReference type="Pfam" id="PF00067">
    <property type="entry name" value="p450"/>
    <property type="match status" value="1"/>
</dbReference>
<evidence type="ECO:0000256" key="2">
    <source>
        <dbReference type="ARBA" id="ARBA00022617"/>
    </source>
</evidence>
<accession>A0A328ALZ3</accession>
<evidence type="ECO:0000256" key="1">
    <source>
        <dbReference type="ARBA" id="ARBA00010617"/>
    </source>
</evidence>
<evidence type="ECO:0000256" key="3">
    <source>
        <dbReference type="ARBA" id="ARBA00022723"/>
    </source>
</evidence>
<dbReference type="CDD" id="cd11033">
    <property type="entry name" value="CYP142-like"/>
    <property type="match status" value="1"/>
</dbReference>
<dbReference type="Gene3D" id="1.10.630.10">
    <property type="entry name" value="Cytochrome P450"/>
    <property type="match status" value="1"/>
</dbReference>
<evidence type="ECO:0000313" key="10">
    <source>
        <dbReference type="Proteomes" id="UP000249254"/>
    </source>
</evidence>
<dbReference type="PROSITE" id="PS00086">
    <property type="entry name" value="CYTOCHROME_P450"/>
    <property type="match status" value="1"/>
</dbReference>
<keyword evidence="2 8" id="KW-0349">Heme</keyword>
<evidence type="ECO:0000256" key="6">
    <source>
        <dbReference type="ARBA" id="ARBA00023033"/>
    </source>
</evidence>
<gene>
    <name evidence="9" type="ORF">DJ017_11010</name>
</gene>
<proteinExistence type="inferred from homology"/>
<evidence type="ECO:0000256" key="4">
    <source>
        <dbReference type="ARBA" id="ARBA00023002"/>
    </source>
</evidence>
<dbReference type="PANTHER" id="PTHR46696:SF1">
    <property type="entry name" value="CYTOCHROME P450 YJIB-RELATED"/>
    <property type="match status" value="1"/>
</dbReference>
<dbReference type="InterPro" id="IPR002397">
    <property type="entry name" value="Cyt_P450_B"/>
</dbReference>
<dbReference type="OrthoDB" id="9801155at2"/>
<dbReference type="GO" id="GO:0005506">
    <property type="term" value="F:iron ion binding"/>
    <property type="evidence" value="ECO:0007669"/>
    <property type="project" value="InterPro"/>
</dbReference>